<dbReference type="GeneID" id="136082744"/>
<dbReference type="InterPro" id="IPR009057">
    <property type="entry name" value="Homeodomain-like_sf"/>
</dbReference>
<evidence type="ECO:0000313" key="1">
    <source>
        <dbReference type="Proteomes" id="UP001652625"/>
    </source>
</evidence>
<sequence>MGLRSILIETKWQVVGMNKSGLSNQEIGPQLEISECSVRTKLKNYNEYGIVKDKSRSGRPKKMSERDKNKAIMLARRNPNVSIAKIASDLNTALVAHQVSRSTISKLMKKKHLNSYLATKKPL</sequence>
<dbReference type="SUPFAM" id="SSF46689">
    <property type="entry name" value="Homeodomain-like"/>
    <property type="match status" value="1"/>
</dbReference>
<accession>A0ABM4C9A6</accession>
<reference evidence="2" key="1">
    <citation type="submission" date="2025-08" db="UniProtKB">
        <authorList>
            <consortium name="RefSeq"/>
        </authorList>
    </citation>
    <scope>IDENTIFICATION</scope>
</reference>
<dbReference type="RefSeq" id="XP_065658238.1">
    <property type="nucleotide sequence ID" value="XM_065802166.1"/>
</dbReference>
<dbReference type="Gene3D" id="1.10.10.10">
    <property type="entry name" value="Winged helix-like DNA-binding domain superfamily/Winged helix DNA-binding domain"/>
    <property type="match status" value="1"/>
</dbReference>
<name>A0ABM4C9A6_HYDVU</name>
<keyword evidence="1" id="KW-1185">Reference proteome</keyword>
<proteinExistence type="predicted"/>
<evidence type="ECO:0000313" key="2">
    <source>
        <dbReference type="RefSeq" id="XP_065658238.1"/>
    </source>
</evidence>
<dbReference type="InterPro" id="IPR036388">
    <property type="entry name" value="WH-like_DNA-bd_sf"/>
</dbReference>
<dbReference type="Pfam" id="PF13565">
    <property type="entry name" value="HTH_32"/>
    <property type="match status" value="1"/>
</dbReference>
<gene>
    <name evidence="2" type="primary">LOC136082744</name>
</gene>
<protein>
    <submittedName>
        <fullName evidence="2">Uncharacterized protein LOC136082744</fullName>
    </submittedName>
</protein>
<organism evidence="1 2">
    <name type="scientific">Hydra vulgaris</name>
    <name type="common">Hydra</name>
    <name type="synonym">Hydra attenuata</name>
    <dbReference type="NCBI Taxonomy" id="6087"/>
    <lineage>
        <taxon>Eukaryota</taxon>
        <taxon>Metazoa</taxon>
        <taxon>Cnidaria</taxon>
        <taxon>Hydrozoa</taxon>
        <taxon>Hydroidolina</taxon>
        <taxon>Anthoathecata</taxon>
        <taxon>Aplanulata</taxon>
        <taxon>Hydridae</taxon>
        <taxon>Hydra</taxon>
    </lineage>
</organism>
<dbReference type="Gene3D" id="1.10.10.60">
    <property type="entry name" value="Homeodomain-like"/>
    <property type="match status" value="1"/>
</dbReference>
<dbReference type="Proteomes" id="UP001652625">
    <property type="component" value="Chromosome 07"/>
</dbReference>